<proteinExistence type="predicted"/>
<sequence>MLLYRIASISGKSYHAEEQERVFNAVTNITQSTSSKQPGHIIGNVFLCIQAEKKLGSYHSDNSVTKQQAHISKLAKSLPPLGNTVVPFFTLASSSSSWQADLERISDFLIVGNEEDVEFFGKNTGVDVRSEGPKLHHFCSSNFKEEEAYLTKCWSMCLEAKIPLPLHVLRVKDQNKDILIRNQTDFLKNADPINITSVEVSDEEAAMSCEHDQFGNKNLEEPMDVDTLLGNTATTAKENVQLINDQNDAQVDQSLASALKEQQWKTTLGSTMAHILGSTKEVIEFDQVREVAKNYCHGKLFLDSYMNKLAVLQTRMSQKKQELDKEVEDWEKNYFMHSKS</sequence>
<evidence type="ECO:0000313" key="2">
    <source>
        <dbReference type="Proteomes" id="UP001152795"/>
    </source>
</evidence>
<organism evidence="1 2">
    <name type="scientific">Paramuricea clavata</name>
    <name type="common">Red gorgonian</name>
    <name type="synonym">Violescent sea-whip</name>
    <dbReference type="NCBI Taxonomy" id="317549"/>
    <lineage>
        <taxon>Eukaryota</taxon>
        <taxon>Metazoa</taxon>
        <taxon>Cnidaria</taxon>
        <taxon>Anthozoa</taxon>
        <taxon>Octocorallia</taxon>
        <taxon>Malacalcyonacea</taxon>
        <taxon>Plexauridae</taxon>
        <taxon>Paramuricea</taxon>
    </lineage>
</organism>
<keyword evidence="2" id="KW-1185">Reference proteome</keyword>
<reference evidence="1" key="1">
    <citation type="submission" date="2020-04" db="EMBL/GenBank/DDBJ databases">
        <authorList>
            <person name="Alioto T."/>
            <person name="Alioto T."/>
            <person name="Gomez Garrido J."/>
        </authorList>
    </citation>
    <scope>NUCLEOTIDE SEQUENCE</scope>
    <source>
        <strain evidence="1">A484AB</strain>
    </source>
</reference>
<dbReference type="Proteomes" id="UP001152795">
    <property type="component" value="Unassembled WGS sequence"/>
</dbReference>
<gene>
    <name evidence="1" type="ORF">PACLA_8A045036</name>
</gene>
<accession>A0A6S7GTJ6</accession>
<dbReference type="AlphaFoldDB" id="A0A6S7GTJ6"/>
<comment type="caution">
    <text evidence="1">The sequence shown here is derived from an EMBL/GenBank/DDBJ whole genome shotgun (WGS) entry which is preliminary data.</text>
</comment>
<protein>
    <submittedName>
        <fullName evidence="1">Uncharacterized protein</fullName>
    </submittedName>
</protein>
<dbReference type="OrthoDB" id="5986221at2759"/>
<evidence type="ECO:0000313" key="1">
    <source>
        <dbReference type="EMBL" id="CAB3993399.1"/>
    </source>
</evidence>
<name>A0A6S7GTJ6_PARCT</name>
<dbReference type="EMBL" id="CACRXK020002254">
    <property type="protein sequence ID" value="CAB3993399.1"/>
    <property type="molecule type" value="Genomic_DNA"/>
</dbReference>